<dbReference type="PANTHER" id="PTHR43476">
    <property type="entry name" value="3-(3-HYDROXY-PHENYL)PROPIONATE/3-HYDROXYCINNAMIC ACID HYDROXYLASE"/>
    <property type="match status" value="1"/>
</dbReference>
<dbReference type="InterPro" id="IPR050631">
    <property type="entry name" value="PheA/TfdB_FAD_monoxygenase"/>
</dbReference>
<dbReference type="InterPro" id="IPR036188">
    <property type="entry name" value="FAD/NAD-bd_sf"/>
</dbReference>
<dbReference type="AlphaFoldDB" id="A0A6J6HYD9"/>
<accession>A0A6J6HYD9</accession>
<dbReference type="GO" id="GO:0008688">
    <property type="term" value="F:3-(3-hydroxyphenyl)propionate hydroxylase activity"/>
    <property type="evidence" value="ECO:0007669"/>
    <property type="project" value="TreeGrafter"/>
</dbReference>
<dbReference type="Gene3D" id="3.30.70.2450">
    <property type="match status" value="1"/>
</dbReference>
<feature type="domain" description="FAD-binding" evidence="2">
    <location>
        <begin position="4"/>
        <end position="337"/>
    </location>
</feature>
<dbReference type="Gene3D" id="3.50.50.60">
    <property type="entry name" value="FAD/NAD(P)-binding domain"/>
    <property type="match status" value="1"/>
</dbReference>
<evidence type="ECO:0000259" key="2">
    <source>
        <dbReference type="Pfam" id="PF01494"/>
    </source>
</evidence>
<dbReference type="SUPFAM" id="SSF51905">
    <property type="entry name" value="FAD/NAD(P)-binding domain"/>
    <property type="match status" value="1"/>
</dbReference>
<proteinExistence type="predicted"/>
<evidence type="ECO:0000313" key="3">
    <source>
        <dbReference type="EMBL" id="CAB4619072.1"/>
    </source>
</evidence>
<dbReference type="InterPro" id="IPR002938">
    <property type="entry name" value="FAD-bd"/>
</dbReference>
<dbReference type="GO" id="GO:0019622">
    <property type="term" value="P:3-(3-hydroxy)phenylpropionate catabolic process"/>
    <property type="evidence" value="ECO:0007669"/>
    <property type="project" value="TreeGrafter"/>
</dbReference>
<organism evidence="3">
    <name type="scientific">freshwater metagenome</name>
    <dbReference type="NCBI Taxonomy" id="449393"/>
    <lineage>
        <taxon>unclassified sequences</taxon>
        <taxon>metagenomes</taxon>
        <taxon>ecological metagenomes</taxon>
    </lineage>
</organism>
<evidence type="ECO:0000256" key="1">
    <source>
        <dbReference type="ARBA" id="ARBA00023002"/>
    </source>
</evidence>
<name>A0A6J6HYD9_9ZZZZ</name>
<dbReference type="Pfam" id="PF01494">
    <property type="entry name" value="FAD_binding_3"/>
    <property type="match status" value="1"/>
</dbReference>
<protein>
    <submittedName>
        <fullName evidence="3">Unannotated protein</fullName>
    </submittedName>
</protein>
<dbReference type="GO" id="GO:0071949">
    <property type="term" value="F:FAD binding"/>
    <property type="evidence" value="ECO:0007669"/>
    <property type="project" value="InterPro"/>
</dbReference>
<dbReference type="PANTHER" id="PTHR43476:SF3">
    <property type="entry name" value="FAD-BINDING MONOOXYGENASE"/>
    <property type="match status" value="1"/>
</dbReference>
<gene>
    <name evidence="3" type="ORF">UFOPK1874_00916</name>
</gene>
<reference evidence="3" key="1">
    <citation type="submission" date="2020-05" db="EMBL/GenBank/DDBJ databases">
        <authorList>
            <person name="Chiriac C."/>
            <person name="Salcher M."/>
            <person name="Ghai R."/>
            <person name="Kavagutti S V."/>
        </authorList>
    </citation>
    <scope>NUCLEOTIDE SEQUENCE</scope>
</reference>
<dbReference type="EMBL" id="CAEZUX010000110">
    <property type="protein sequence ID" value="CAB4619072.1"/>
    <property type="molecule type" value="Genomic_DNA"/>
</dbReference>
<keyword evidence="1" id="KW-0560">Oxidoreductase</keyword>
<sequence length="470" mass="51330">MNKADVVILGGGPVGCLMSILLSDMGVSNVLVERDREPYQLPRAIVMDDEILRLLTDHGMGEWLAGNTTPLKRGDFVGNDNEVVIGADIPLVGLQGVPPVVTHYQPQLDAMLRREVARRGGTAMFGHTVTDMVDNGDSVITTLDNGDVIESRWFIGCDGASSWTRRHVGLVLEDLKFDQEWLVVDIELHETSDVILPLGVRQYCHSKRPCTFVAGHGLYRRWEFQVQENEDSAQLNTDEGLWDLLSPWVTKSDADLVRSAVYRFHAVVAPQMQKGNVFLAGDSAHQTPPFAGQGLNSGMRDAVNLAWKMSFIKRGIASPKILNTYSTERVPHVRSTVGHAVDMGRLIDQLAGKVSHGVDVESGYGGTRPAPYLEAGVVVGDDPRVGHQFWFHPEVSKAVTMNGASFAVVTATEIDVPKELQEIGAVTVVAPQAVTGSYAVVVRPDRYVAAVAKDEKELQLAATTLNSYVR</sequence>
<dbReference type="PRINTS" id="PR00420">
    <property type="entry name" value="RNGMNOXGNASE"/>
</dbReference>